<dbReference type="EMBL" id="LAZR01000337">
    <property type="protein sequence ID" value="KKN73750.1"/>
    <property type="molecule type" value="Genomic_DNA"/>
</dbReference>
<sequence>MSDYRHLHTNPARDHYHPAEGFVGLGIAIGIWAFVMVLAFYVGLGDPGHDTKVIHEFLAPDIAYRAGELIARLAG</sequence>
<protein>
    <submittedName>
        <fullName evidence="2">Uncharacterized protein</fullName>
    </submittedName>
</protein>
<accession>A0A0F9SXV2</accession>
<organism evidence="2">
    <name type="scientific">marine sediment metagenome</name>
    <dbReference type="NCBI Taxonomy" id="412755"/>
    <lineage>
        <taxon>unclassified sequences</taxon>
        <taxon>metagenomes</taxon>
        <taxon>ecological metagenomes</taxon>
    </lineage>
</organism>
<evidence type="ECO:0000256" key="1">
    <source>
        <dbReference type="SAM" id="Phobius"/>
    </source>
</evidence>
<keyword evidence="1" id="KW-0812">Transmembrane</keyword>
<proteinExistence type="predicted"/>
<dbReference type="AlphaFoldDB" id="A0A0F9SXV2"/>
<evidence type="ECO:0000313" key="2">
    <source>
        <dbReference type="EMBL" id="KKN73750.1"/>
    </source>
</evidence>
<comment type="caution">
    <text evidence="2">The sequence shown here is derived from an EMBL/GenBank/DDBJ whole genome shotgun (WGS) entry which is preliminary data.</text>
</comment>
<feature type="transmembrane region" description="Helical" evidence="1">
    <location>
        <begin position="21"/>
        <end position="42"/>
    </location>
</feature>
<gene>
    <name evidence="2" type="ORF">LCGC14_0396980</name>
</gene>
<name>A0A0F9SXV2_9ZZZZ</name>
<keyword evidence="1" id="KW-0472">Membrane</keyword>
<reference evidence="2" key="1">
    <citation type="journal article" date="2015" name="Nature">
        <title>Complex archaea that bridge the gap between prokaryotes and eukaryotes.</title>
        <authorList>
            <person name="Spang A."/>
            <person name="Saw J.H."/>
            <person name="Jorgensen S.L."/>
            <person name="Zaremba-Niedzwiedzka K."/>
            <person name="Martijn J."/>
            <person name="Lind A.E."/>
            <person name="van Eijk R."/>
            <person name="Schleper C."/>
            <person name="Guy L."/>
            <person name="Ettema T.J."/>
        </authorList>
    </citation>
    <scope>NUCLEOTIDE SEQUENCE</scope>
</reference>
<keyword evidence="1" id="KW-1133">Transmembrane helix</keyword>